<dbReference type="InterPro" id="IPR036236">
    <property type="entry name" value="Znf_C2H2_sf"/>
</dbReference>
<dbReference type="PANTHER" id="PTHR46451:SF1">
    <property type="entry name" value="RAS-RESPONSIVE ELEMENT-BINDING PROTEIN 1"/>
    <property type="match status" value="1"/>
</dbReference>
<dbReference type="Gene3D" id="3.30.160.60">
    <property type="entry name" value="Classic Zinc Finger"/>
    <property type="match status" value="1"/>
</dbReference>
<gene>
    <name evidence="4" type="ORF">B4U79_02500</name>
    <name evidence="3" type="ORF">B4U79_11224</name>
    <name evidence="5" type="ORF">B4U79_12685</name>
</gene>
<evidence type="ECO:0000256" key="1">
    <source>
        <dbReference type="PROSITE-ProRule" id="PRU00042"/>
    </source>
</evidence>
<accession>A0A3S3S102</accession>
<dbReference type="GO" id="GO:0000978">
    <property type="term" value="F:RNA polymerase II cis-regulatory region sequence-specific DNA binding"/>
    <property type="evidence" value="ECO:0007669"/>
    <property type="project" value="TreeGrafter"/>
</dbReference>
<proteinExistence type="predicted"/>
<organism evidence="5 6">
    <name type="scientific">Dinothrombium tinctorium</name>
    <dbReference type="NCBI Taxonomy" id="1965070"/>
    <lineage>
        <taxon>Eukaryota</taxon>
        <taxon>Metazoa</taxon>
        <taxon>Ecdysozoa</taxon>
        <taxon>Arthropoda</taxon>
        <taxon>Chelicerata</taxon>
        <taxon>Arachnida</taxon>
        <taxon>Acari</taxon>
        <taxon>Acariformes</taxon>
        <taxon>Trombidiformes</taxon>
        <taxon>Prostigmata</taxon>
        <taxon>Anystina</taxon>
        <taxon>Parasitengona</taxon>
        <taxon>Trombidioidea</taxon>
        <taxon>Trombidiidae</taxon>
        <taxon>Dinothrombium</taxon>
    </lineage>
</organism>
<dbReference type="AlphaFoldDB" id="A0A3S3S102"/>
<feature type="domain" description="C2H2-type" evidence="2">
    <location>
        <begin position="68"/>
        <end position="91"/>
    </location>
</feature>
<evidence type="ECO:0000313" key="5">
    <source>
        <dbReference type="EMBL" id="RWS08886.1"/>
    </source>
</evidence>
<reference evidence="5 6" key="1">
    <citation type="journal article" date="2018" name="Gigascience">
        <title>Genomes of trombidid mites reveal novel predicted allergens and laterally-transferred genes associated with secondary metabolism.</title>
        <authorList>
            <person name="Dong X."/>
            <person name="Chaisiri K."/>
            <person name="Xia D."/>
            <person name="Armstrong S.D."/>
            <person name="Fang Y."/>
            <person name="Donnelly M.J."/>
            <person name="Kadowaki T."/>
            <person name="McGarry J.W."/>
            <person name="Darby A.C."/>
            <person name="Makepeace B.L."/>
        </authorList>
    </citation>
    <scope>NUCLEOTIDE SEQUENCE [LARGE SCALE GENOMIC DNA]</scope>
    <source>
        <strain evidence="5">UoL-WK</strain>
    </source>
</reference>
<dbReference type="EMBL" id="NCKU01005446">
    <property type="protein sequence ID" value="RWS04560.1"/>
    <property type="molecule type" value="Genomic_DNA"/>
</dbReference>
<comment type="caution">
    <text evidence="5">The sequence shown here is derived from an EMBL/GenBank/DDBJ whole genome shotgun (WGS) entry which is preliminary data.</text>
</comment>
<sequence>MSLLLINTSAYPTYNPSIPMRTKLSLSIKTGEVTKNQNKIYCVFYPRQLSSDDNLRRHMKVHQGERPFKCLSCQRKFSLKNSLLRYYRTNHPDVTVPVGYKNKRRISFARVVHPKCADVKPHETSLYNLPQSVEQTGEDKNINDDTNDGDDLISNLLSINDSNLFDEMLNSAQSAARLLGVKNALDADESNRN</sequence>
<dbReference type="OrthoDB" id="5305647at2759"/>
<evidence type="ECO:0000313" key="4">
    <source>
        <dbReference type="EMBL" id="RWS08829.1"/>
    </source>
</evidence>
<keyword evidence="6" id="KW-1185">Reference proteome</keyword>
<protein>
    <submittedName>
        <fullName evidence="5">Ras-responsive element-binding protein 1-like protein</fullName>
    </submittedName>
</protein>
<dbReference type="InterPro" id="IPR013087">
    <property type="entry name" value="Znf_C2H2_type"/>
</dbReference>
<keyword evidence="1" id="KW-0862">Zinc</keyword>
<evidence type="ECO:0000313" key="3">
    <source>
        <dbReference type="EMBL" id="RWS04560.1"/>
    </source>
</evidence>
<dbReference type="EMBL" id="NCKU01002767">
    <property type="protein sequence ID" value="RWS08829.1"/>
    <property type="molecule type" value="Genomic_DNA"/>
</dbReference>
<dbReference type="GO" id="GO:0008270">
    <property type="term" value="F:zinc ion binding"/>
    <property type="evidence" value="ECO:0007669"/>
    <property type="project" value="UniProtKB-KW"/>
</dbReference>
<name>A0A3S3S102_9ACAR</name>
<dbReference type="GO" id="GO:0001228">
    <property type="term" value="F:DNA-binding transcription activator activity, RNA polymerase II-specific"/>
    <property type="evidence" value="ECO:0007669"/>
    <property type="project" value="TreeGrafter"/>
</dbReference>
<keyword evidence="1" id="KW-0479">Metal-binding</keyword>
<dbReference type="InterPro" id="IPR052795">
    <property type="entry name" value="RREB1"/>
</dbReference>
<dbReference type="GO" id="GO:0005634">
    <property type="term" value="C:nucleus"/>
    <property type="evidence" value="ECO:0007669"/>
    <property type="project" value="TreeGrafter"/>
</dbReference>
<evidence type="ECO:0000259" key="2">
    <source>
        <dbReference type="PROSITE" id="PS50157"/>
    </source>
</evidence>
<dbReference type="Proteomes" id="UP000285301">
    <property type="component" value="Unassembled WGS sequence"/>
</dbReference>
<dbReference type="PROSITE" id="PS50157">
    <property type="entry name" value="ZINC_FINGER_C2H2_2"/>
    <property type="match status" value="2"/>
</dbReference>
<evidence type="ECO:0000313" key="6">
    <source>
        <dbReference type="Proteomes" id="UP000285301"/>
    </source>
</evidence>
<reference evidence="5" key="2">
    <citation type="submission" date="2018-11" db="EMBL/GenBank/DDBJ databases">
        <title>Trombidioid mite genomics.</title>
        <authorList>
            <person name="Dong X."/>
        </authorList>
    </citation>
    <scope>NUCLEOTIDE SEQUENCE</scope>
    <source>
        <strain evidence="5">UoL-WK</strain>
    </source>
</reference>
<dbReference type="EMBL" id="NCKU01002741">
    <property type="protein sequence ID" value="RWS08886.1"/>
    <property type="molecule type" value="Genomic_DNA"/>
</dbReference>
<keyword evidence="1" id="KW-0863">Zinc-finger</keyword>
<dbReference type="PANTHER" id="PTHR46451">
    <property type="entry name" value="RAS-RESPONSIVE ELEMENT-BINDING PROTEIN 1"/>
    <property type="match status" value="1"/>
</dbReference>
<dbReference type="STRING" id="1965070.A0A3S3S102"/>
<feature type="domain" description="C2H2-type" evidence="2">
    <location>
        <begin position="40"/>
        <end position="67"/>
    </location>
</feature>
<dbReference type="SUPFAM" id="SSF57667">
    <property type="entry name" value="beta-beta-alpha zinc fingers"/>
    <property type="match status" value="1"/>
</dbReference>